<accession>A0A4D6NPA6</accession>
<gene>
    <name evidence="1" type="ORF">DEO72_LG11g2722</name>
</gene>
<keyword evidence="2" id="KW-1185">Reference proteome</keyword>
<organism evidence="1 2">
    <name type="scientific">Vigna unguiculata</name>
    <name type="common">Cowpea</name>
    <dbReference type="NCBI Taxonomy" id="3917"/>
    <lineage>
        <taxon>Eukaryota</taxon>
        <taxon>Viridiplantae</taxon>
        <taxon>Streptophyta</taxon>
        <taxon>Embryophyta</taxon>
        <taxon>Tracheophyta</taxon>
        <taxon>Spermatophyta</taxon>
        <taxon>Magnoliopsida</taxon>
        <taxon>eudicotyledons</taxon>
        <taxon>Gunneridae</taxon>
        <taxon>Pentapetalae</taxon>
        <taxon>rosids</taxon>
        <taxon>fabids</taxon>
        <taxon>Fabales</taxon>
        <taxon>Fabaceae</taxon>
        <taxon>Papilionoideae</taxon>
        <taxon>50 kb inversion clade</taxon>
        <taxon>NPAAA clade</taxon>
        <taxon>indigoferoid/millettioid clade</taxon>
        <taxon>Phaseoleae</taxon>
        <taxon>Vigna</taxon>
    </lineage>
</organism>
<dbReference type="Proteomes" id="UP000501690">
    <property type="component" value="Linkage Group LG11"/>
</dbReference>
<proteinExistence type="predicted"/>
<evidence type="ECO:0000313" key="2">
    <source>
        <dbReference type="Proteomes" id="UP000501690"/>
    </source>
</evidence>
<name>A0A4D6NPA6_VIGUN</name>
<sequence length="62" mass="7022">MQWRMGRHRCCEWCCRGNGKCWGGEWMALAGEGGERGTVSCSGGEVLWCWGWMAQVWAPVLK</sequence>
<protein>
    <submittedName>
        <fullName evidence="1">Uncharacterized protein</fullName>
    </submittedName>
</protein>
<evidence type="ECO:0000313" key="1">
    <source>
        <dbReference type="EMBL" id="QCE15710.1"/>
    </source>
</evidence>
<dbReference type="EMBL" id="CP039355">
    <property type="protein sequence ID" value="QCE15710.1"/>
    <property type="molecule type" value="Genomic_DNA"/>
</dbReference>
<reference evidence="1 2" key="1">
    <citation type="submission" date="2019-04" db="EMBL/GenBank/DDBJ databases">
        <title>An improved genome assembly and genetic linkage map for asparagus bean, Vigna unguiculata ssp. sesquipedialis.</title>
        <authorList>
            <person name="Xia Q."/>
            <person name="Zhang R."/>
            <person name="Dong Y."/>
        </authorList>
    </citation>
    <scope>NUCLEOTIDE SEQUENCE [LARGE SCALE GENOMIC DNA]</scope>
    <source>
        <tissue evidence="1">Leaf</tissue>
    </source>
</reference>
<dbReference type="AlphaFoldDB" id="A0A4D6NPA6"/>